<name>A0AA38I9L6_9CUCU</name>
<gene>
    <name evidence="1" type="ORF">Zmor_017891</name>
</gene>
<reference evidence="1" key="1">
    <citation type="journal article" date="2023" name="G3 (Bethesda)">
        <title>Whole genome assemblies of Zophobas morio and Tenebrio molitor.</title>
        <authorList>
            <person name="Kaur S."/>
            <person name="Stinson S.A."/>
            <person name="diCenzo G.C."/>
        </authorList>
    </citation>
    <scope>NUCLEOTIDE SEQUENCE</scope>
    <source>
        <strain evidence="1">QUZm001</strain>
    </source>
</reference>
<proteinExistence type="predicted"/>
<dbReference type="AlphaFoldDB" id="A0AA38I9L6"/>
<evidence type="ECO:0000313" key="2">
    <source>
        <dbReference type="Proteomes" id="UP001168821"/>
    </source>
</evidence>
<evidence type="ECO:0000313" key="1">
    <source>
        <dbReference type="EMBL" id="KAJ3651887.1"/>
    </source>
</evidence>
<protein>
    <submittedName>
        <fullName evidence="1">Uncharacterized protein</fullName>
    </submittedName>
</protein>
<sequence>MKYEHYGRRNHQKGNCYIINGKQEHPGDKLPPQSNIANTKHFDFMMTSYDKNLQNYTPDSVVFNLDSEVTDYMINRDDIFTSWFVLSTATAGCCCENGRIYDGDKAWSKPHYHHVGFYWNFERRVIYTRGYYQLTIHSLNSRGWYEGGVHLRRNTGVTDGRSGILPITCGSGVPGVGVIVGVQNKMGNIILTGKTYNG</sequence>
<dbReference type="Proteomes" id="UP001168821">
    <property type="component" value="Unassembled WGS sequence"/>
</dbReference>
<comment type="caution">
    <text evidence="1">The sequence shown here is derived from an EMBL/GenBank/DDBJ whole genome shotgun (WGS) entry which is preliminary data.</text>
</comment>
<organism evidence="1 2">
    <name type="scientific">Zophobas morio</name>
    <dbReference type="NCBI Taxonomy" id="2755281"/>
    <lineage>
        <taxon>Eukaryota</taxon>
        <taxon>Metazoa</taxon>
        <taxon>Ecdysozoa</taxon>
        <taxon>Arthropoda</taxon>
        <taxon>Hexapoda</taxon>
        <taxon>Insecta</taxon>
        <taxon>Pterygota</taxon>
        <taxon>Neoptera</taxon>
        <taxon>Endopterygota</taxon>
        <taxon>Coleoptera</taxon>
        <taxon>Polyphaga</taxon>
        <taxon>Cucujiformia</taxon>
        <taxon>Tenebrionidae</taxon>
        <taxon>Zophobas</taxon>
    </lineage>
</organism>
<keyword evidence="2" id="KW-1185">Reference proteome</keyword>
<accession>A0AA38I9L6</accession>
<dbReference type="EMBL" id="JALNTZ010000005">
    <property type="protein sequence ID" value="KAJ3651887.1"/>
    <property type="molecule type" value="Genomic_DNA"/>
</dbReference>